<comment type="similarity">
    <text evidence="1">Belongs to the anaerobic coproporphyrinogen-III oxidase family. HemW subfamily.</text>
</comment>
<evidence type="ECO:0000313" key="5">
    <source>
        <dbReference type="EMBL" id="GFR37379.1"/>
    </source>
</evidence>
<dbReference type="SFLD" id="SFLDF00288">
    <property type="entry name" value="HemN-like__clustered_with_nucl"/>
    <property type="match status" value="1"/>
</dbReference>
<dbReference type="PANTHER" id="PTHR13932:SF5">
    <property type="entry name" value="RADICAL S-ADENOSYL METHIONINE DOMAIN-CONTAINING PROTEIN 1, MITOCHONDRIAL"/>
    <property type="match status" value="1"/>
</dbReference>
<dbReference type="CDD" id="cd01335">
    <property type="entry name" value="Radical_SAM"/>
    <property type="match status" value="1"/>
</dbReference>
<dbReference type="PROSITE" id="PS51918">
    <property type="entry name" value="RADICAL_SAM"/>
    <property type="match status" value="1"/>
</dbReference>
<evidence type="ECO:0000256" key="1">
    <source>
        <dbReference type="ARBA" id="ARBA00006100"/>
    </source>
</evidence>
<sequence>MSKIHTASPKAVYIHIPFCTNKCHYCDFNSVVLKDQPVMDYLRALEQEMERTTALTPPEMIETIFVGGGTPTVLTPEQMSVFLSSVQKFFPRQSPQIEYSMEANPGTVDGEKLAVMLEGGVNRISFGVQSFDNQLLYAIGRIHDTDDVYRSIEAARKTGFTNLSIDLMFGLPNQTLEQLDRSVTLALELDLPHYSIYSLKVEENTLFYKLYQRDELPLPDEDTEYEMYLLIMDRFREAGYVQYEISNFAKPGFESRHNITYWRNDPYYGIGAGAHGYVHRKRHVNIKGVQPYIRACAEGLPRMEQYEVSEQEAMEDFMMVGLRMLDGVRSEDFRSQFSCDIEEVFGPVIDRLCRLGLLERTEEGYRLTRQGLLYGNDVFGAFIGSAQPAVLQGNFTK</sequence>
<keyword evidence="3" id="KW-0949">S-adenosyl-L-methionine</keyword>
<keyword evidence="3" id="KW-0004">4Fe-4S</keyword>
<accession>A0A916QD60</accession>
<dbReference type="InterPro" id="IPR023404">
    <property type="entry name" value="rSAM_horseshoe"/>
</dbReference>
<dbReference type="EMBL" id="BMAQ01000005">
    <property type="protein sequence ID" value="GFR37379.1"/>
    <property type="molecule type" value="Genomic_DNA"/>
</dbReference>
<comment type="function">
    <text evidence="3">Probably acts as a heme chaperone, transferring heme to an unknown acceptor. Binds one molecule of heme per monomer, possibly covalently. Binds 1 [4Fe-4S] cluster. The cluster is coordinated with 3 cysteines and an exchangeable S-adenosyl-L-methionine.</text>
</comment>
<comment type="caution">
    <text evidence="5">The sequence shown here is derived from an EMBL/GenBank/DDBJ whole genome shotgun (WGS) entry which is preliminary data.</text>
</comment>
<dbReference type="NCBIfam" id="TIGR00539">
    <property type="entry name" value="hemN_rel"/>
    <property type="match status" value="1"/>
</dbReference>
<evidence type="ECO:0000256" key="3">
    <source>
        <dbReference type="RuleBase" id="RU364116"/>
    </source>
</evidence>
<dbReference type="SFLD" id="SFLDG01082">
    <property type="entry name" value="B12-binding_domain_containing"/>
    <property type="match status" value="1"/>
</dbReference>
<comment type="subcellular location">
    <subcellularLocation>
        <location evidence="3">Cytoplasm</location>
    </subcellularLocation>
</comment>
<dbReference type="PANTHER" id="PTHR13932">
    <property type="entry name" value="COPROPORPHYRINIGEN III OXIDASE"/>
    <property type="match status" value="1"/>
</dbReference>
<evidence type="ECO:0000256" key="2">
    <source>
        <dbReference type="ARBA" id="ARBA00017228"/>
    </source>
</evidence>
<dbReference type="InterPro" id="IPR058240">
    <property type="entry name" value="rSAM_sf"/>
</dbReference>
<dbReference type="InterPro" id="IPR006638">
    <property type="entry name" value="Elp3/MiaA/NifB-like_rSAM"/>
</dbReference>
<dbReference type="InterPro" id="IPR007197">
    <property type="entry name" value="rSAM"/>
</dbReference>
<keyword evidence="3" id="KW-0479">Metal-binding</keyword>
<keyword evidence="3" id="KW-0408">Iron</keyword>
<dbReference type="Proteomes" id="UP000654993">
    <property type="component" value="Unassembled WGS sequence"/>
</dbReference>
<dbReference type="GO" id="GO:0006779">
    <property type="term" value="P:porphyrin-containing compound biosynthetic process"/>
    <property type="evidence" value="ECO:0007669"/>
    <property type="project" value="InterPro"/>
</dbReference>
<dbReference type="SFLD" id="SFLDG01065">
    <property type="entry name" value="anaerobic_coproporphyrinogen-I"/>
    <property type="match status" value="1"/>
</dbReference>
<organism evidence="5 6">
    <name type="scientific">Insulibacter thermoxylanivorax</name>
    <dbReference type="NCBI Taxonomy" id="2749268"/>
    <lineage>
        <taxon>Bacteria</taxon>
        <taxon>Bacillati</taxon>
        <taxon>Bacillota</taxon>
        <taxon>Bacilli</taxon>
        <taxon>Bacillales</taxon>
        <taxon>Paenibacillaceae</taxon>
        <taxon>Insulibacter</taxon>
    </lineage>
</organism>
<keyword evidence="3" id="KW-0411">Iron-sulfur</keyword>
<dbReference type="AlphaFoldDB" id="A0A916QD60"/>
<dbReference type="InterPro" id="IPR034505">
    <property type="entry name" value="Coproporphyrinogen-III_oxidase"/>
</dbReference>
<keyword evidence="6" id="KW-1185">Reference proteome</keyword>
<reference evidence="5" key="2">
    <citation type="journal article" date="2021" name="Data Brief">
        <title>Draft genome sequence data of the facultative, thermophilic, xylanolytic bacterium Paenibacillus sp. strain DA-C8.</title>
        <authorList>
            <person name="Chhe C."/>
            <person name="Uke A."/>
            <person name="Baramee S."/>
            <person name="Ungkulpasvich U."/>
            <person name="Tachaapaikoon C."/>
            <person name="Pason P."/>
            <person name="Waeonukul R."/>
            <person name="Ratanakhanokchai K."/>
            <person name="Kosugi A."/>
        </authorList>
    </citation>
    <scope>NUCLEOTIDE SEQUENCE</scope>
    <source>
        <strain evidence="5">DA-C8</strain>
    </source>
</reference>
<dbReference type="SUPFAM" id="SSF102114">
    <property type="entry name" value="Radical SAM enzymes"/>
    <property type="match status" value="1"/>
</dbReference>
<dbReference type="Pfam" id="PF04055">
    <property type="entry name" value="Radical_SAM"/>
    <property type="match status" value="1"/>
</dbReference>
<dbReference type="GO" id="GO:0046872">
    <property type="term" value="F:metal ion binding"/>
    <property type="evidence" value="ECO:0007669"/>
    <property type="project" value="UniProtKB-UniRule"/>
</dbReference>
<dbReference type="InterPro" id="IPR010723">
    <property type="entry name" value="HemN_C"/>
</dbReference>
<dbReference type="GO" id="GO:0051539">
    <property type="term" value="F:4 iron, 4 sulfur cluster binding"/>
    <property type="evidence" value="ECO:0007669"/>
    <property type="project" value="UniProtKB-UniRule"/>
</dbReference>
<reference evidence="5" key="1">
    <citation type="submission" date="2020-08" db="EMBL/GenBank/DDBJ databases">
        <authorList>
            <person name="Uke A."/>
            <person name="Chhe C."/>
            <person name="Baramee S."/>
            <person name="Kosugi A."/>
        </authorList>
    </citation>
    <scope>NUCLEOTIDE SEQUENCE</scope>
    <source>
        <strain evidence="5">DA-C8</strain>
    </source>
</reference>
<evidence type="ECO:0000259" key="4">
    <source>
        <dbReference type="PROSITE" id="PS51918"/>
    </source>
</evidence>
<dbReference type="GO" id="GO:0004109">
    <property type="term" value="F:coproporphyrinogen oxidase activity"/>
    <property type="evidence" value="ECO:0007669"/>
    <property type="project" value="InterPro"/>
</dbReference>
<dbReference type="Pfam" id="PF06969">
    <property type="entry name" value="HemN_C"/>
    <property type="match status" value="1"/>
</dbReference>
<proteinExistence type="inferred from homology"/>
<evidence type="ECO:0000313" key="6">
    <source>
        <dbReference type="Proteomes" id="UP000654993"/>
    </source>
</evidence>
<dbReference type="InterPro" id="IPR004559">
    <property type="entry name" value="HemW-like"/>
</dbReference>
<gene>
    <name evidence="5" type="primary">hemN</name>
    <name evidence="5" type="ORF">PRECH8_06750</name>
</gene>
<dbReference type="SFLD" id="SFLDS00029">
    <property type="entry name" value="Radical_SAM"/>
    <property type="match status" value="1"/>
</dbReference>
<dbReference type="RefSeq" id="WP_200965665.1">
    <property type="nucleotide sequence ID" value="NZ_BMAQ01000005.1"/>
</dbReference>
<keyword evidence="3" id="KW-0143">Chaperone</keyword>
<dbReference type="Gene3D" id="3.80.30.20">
    <property type="entry name" value="tm_1862 like domain"/>
    <property type="match status" value="1"/>
</dbReference>
<protein>
    <recommendedName>
        <fullName evidence="2 3">Heme chaperone HemW</fullName>
    </recommendedName>
</protein>
<keyword evidence="3" id="KW-0349">Heme</keyword>
<dbReference type="SFLD" id="SFLDF00562">
    <property type="entry name" value="HemN-like__clustered_with_heat"/>
    <property type="match status" value="1"/>
</dbReference>
<dbReference type="GO" id="GO:0005737">
    <property type="term" value="C:cytoplasm"/>
    <property type="evidence" value="ECO:0007669"/>
    <property type="project" value="UniProtKB-SubCell"/>
</dbReference>
<feature type="domain" description="Radical SAM core" evidence="4">
    <location>
        <begin position="4"/>
        <end position="241"/>
    </location>
</feature>
<keyword evidence="3" id="KW-0963">Cytoplasm</keyword>
<name>A0A916QD60_9BACL</name>
<dbReference type="SMART" id="SM00729">
    <property type="entry name" value="Elp3"/>
    <property type="match status" value="1"/>
</dbReference>